<protein>
    <recommendedName>
        <fullName evidence="2 5">Alpha-galactosidase</fullName>
        <ecNumber evidence="2 5">3.2.1.22</ecNumber>
    </recommendedName>
</protein>
<dbReference type="InterPro" id="IPR031705">
    <property type="entry name" value="Glyco_hydro_36_C"/>
</dbReference>
<dbReference type="GO" id="GO:0016052">
    <property type="term" value="P:carbohydrate catabolic process"/>
    <property type="evidence" value="ECO:0007669"/>
    <property type="project" value="InterPro"/>
</dbReference>
<dbReference type="InterPro" id="IPR013785">
    <property type="entry name" value="Aldolase_TIM"/>
</dbReference>
<comment type="catalytic activity">
    <reaction evidence="1 5">
        <text>Hydrolysis of terminal, non-reducing alpha-D-galactose residues in alpha-D-galactosides, including galactose oligosaccharides, galactomannans and galactolipids.</text>
        <dbReference type="EC" id="3.2.1.22"/>
    </reaction>
</comment>
<evidence type="ECO:0000259" key="8">
    <source>
        <dbReference type="Pfam" id="PF16874"/>
    </source>
</evidence>
<feature type="domain" description="Glycosyl hydrolase family 36 N-terminal" evidence="9">
    <location>
        <begin position="31"/>
        <end position="287"/>
    </location>
</feature>
<sequence>MSVVFHEASKTFHLFNKEVSYVISVLANGGIENLYYGKVIKDRDSFAHHHEEVGRSHMAVCVEEPGILARHYVRDEYPSYGTGDFRSPAYTVLQENGSRISEYKYVSHNITKGKPSLAPLPSTYVENDSEAETLEITLTDCVTSTDMVLSYTIYADYPVITRHTRFNHKGEKPVVLQRALSFAVDFLDMNYEMLHFSGAWARERYIKKRKLEMGIQSVGTATGTGSGADHNPFIALSRPETTESSGEVYGFNLVYSGNFLAQVEVSTFDMTRVMLGIHPEGFSWKLETGESFVTPEAVLVYSNNGYNAMSQAFHDLYRKHLMQGEWKDKARPILLNNWEATYFNFNEEKLIKIASKAKEVGVELFVLDDGWFGARDDDYRGLGDWFVNTKKLPSGVSGLADKIEAMGLKFGIWVELEMVNKDSDLYRNHPDWLIGTPDRFECHSRHQHVLDMTRDDVVDYLYDCMDKLLSGAKISYIKWDMNRYMTEPFGRQLPADRQGEFMHRYILGVYKLYDKLTKKFPHVLFESCASGGARFDPGILHYAPQTWTSDDTDANERTKIQYGTSYMYPVVSMGSHVSAVPNHQMHRNTPISTRAAVAYFGTFGYELDLNLLSDEEIEAVKSQVKFMKEHRELIQMKGDFYRILSPFEHNDTAWTVVAKDKSEAVAMYYQRLNKINASFLRFKLLGLCPDTHYEVTYEIAGKTKSFKAYGDELMYMGIPVDREDLNAMGGDFAAIIYVIKKID</sequence>
<feature type="domain" description="Glycosyl hydrolase family 36 C-terminal" evidence="8">
    <location>
        <begin position="652"/>
        <end position="738"/>
    </location>
</feature>
<reference evidence="10 11" key="1">
    <citation type="submission" date="2013-06" db="EMBL/GenBank/DDBJ databases">
        <authorList>
            <person name="Weinstock G."/>
            <person name="Sodergren E."/>
            <person name="Clifton S."/>
            <person name="Fulton L."/>
            <person name="Fulton B."/>
            <person name="Courtney L."/>
            <person name="Fronick C."/>
            <person name="Harrison M."/>
            <person name="Strong C."/>
            <person name="Farmer C."/>
            <person name="Delahaunty K."/>
            <person name="Markovic C."/>
            <person name="Hall O."/>
            <person name="Minx P."/>
            <person name="Tomlinson C."/>
            <person name="Mitreva M."/>
            <person name="Nelson J."/>
            <person name="Hou S."/>
            <person name="Wollam A."/>
            <person name="Pepin K.H."/>
            <person name="Johnson M."/>
            <person name="Bhonagiri V."/>
            <person name="Nash W.E."/>
            <person name="Warren W."/>
            <person name="Chinwalla A."/>
            <person name="Mardis E.R."/>
            <person name="Wilson R.K."/>
        </authorList>
    </citation>
    <scope>NUCLEOTIDE SEQUENCE [LARGE SCALE GENOMIC DNA]</scope>
    <source>
        <strain evidence="10 11">ATCC 51271</strain>
    </source>
</reference>
<dbReference type="EMBL" id="ACIL03000016">
    <property type="protein sequence ID" value="ESL02332.1"/>
    <property type="molecule type" value="Genomic_DNA"/>
</dbReference>
<dbReference type="InterPro" id="IPR013780">
    <property type="entry name" value="Glyco_hydro_b"/>
</dbReference>
<dbReference type="PROSITE" id="PS00512">
    <property type="entry name" value="ALPHA_GALACTOSIDASE"/>
    <property type="match status" value="1"/>
</dbReference>
<comment type="caution">
    <text evidence="10">The sequence shown here is derived from an EMBL/GenBank/DDBJ whole genome shotgun (WGS) entry which is preliminary data.</text>
</comment>
<evidence type="ECO:0000256" key="7">
    <source>
        <dbReference type="PIRSR" id="PIRSR005536-2"/>
    </source>
</evidence>
<dbReference type="PIRSF" id="PIRSF005536">
    <property type="entry name" value="Agal"/>
    <property type="match status" value="1"/>
</dbReference>
<evidence type="ECO:0000256" key="5">
    <source>
        <dbReference type="PIRNR" id="PIRNR005536"/>
    </source>
</evidence>
<feature type="binding site" evidence="7">
    <location>
        <begin position="368"/>
        <end position="369"/>
    </location>
    <ligand>
        <name>substrate</name>
    </ligand>
</feature>
<feature type="binding site" evidence="7">
    <location>
        <position position="528"/>
    </location>
    <ligand>
        <name>substrate</name>
    </ligand>
</feature>
<dbReference type="eggNOG" id="COG3345">
    <property type="taxonomic scope" value="Bacteria"/>
</dbReference>
<accession>V2Y2P8</accession>
<feature type="active site" description="Proton donor" evidence="6">
    <location>
        <position position="550"/>
    </location>
</feature>
<dbReference type="Proteomes" id="UP000018227">
    <property type="component" value="Unassembled WGS sequence"/>
</dbReference>
<dbReference type="Pfam" id="PF16874">
    <property type="entry name" value="Glyco_hydro_36C"/>
    <property type="match status" value="1"/>
</dbReference>
<dbReference type="Gene3D" id="2.70.98.60">
    <property type="entry name" value="alpha-galactosidase from lactobacil brevis"/>
    <property type="match status" value="1"/>
</dbReference>
<keyword evidence="3 5" id="KW-0378">Hydrolase</keyword>
<organism evidence="10 11">
    <name type="scientific">Catonella morbi ATCC 51271</name>
    <dbReference type="NCBI Taxonomy" id="592026"/>
    <lineage>
        <taxon>Bacteria</taxon>
        <taxon>Bacillati</taxon>
        <taxon>Bacillota</taxon>
        <taxon>Clostridia</taxon>
        <taxon>Lachnospirales</taxon>
        <taxon>Lachnospiraceae</taxon>
        <taxon>Catonella</taxon>
    </lineage>
</organism>
<dbReference type="AlphaFoldDB" id="V2Y2P8"/>
<name>V2Y2P8_9FIRM</name>
<dbReference type="Gene3D" id="2.60.40.1180">
    <property type="entry name" value="Golgi alpha-mannosidase II"/>
    <property type="match status" value="1"/>
</dbReference>
<dbReference type="EC" id="3.2.1.22" evidence="2 5"/>
<dbReference type="RefSeq" id="WP_023355326.1">
    <property type="nucleotide sequence ID" value="NZ_KI535369.1"/>
</dbReference>
<dbReference type="FunFam" id="3.20.20.70:FF:000118">
    <property type="entry name" value="Alpha-galactosidase"/>
    <property type="match status" value="1"/>
</dbReference>
<dbReference type="PANTHER" id="PTHR43053">
    <property type="entry name" value="GLYCOSIDASE FAMILY 31"/>
    <property type="match status" value="1"/>
</dbReference>
<evidence type="ECO:0000256" key="2">
    <source>
        <dbReference type="ARBA" id="ARBA00012755"/>
    </source>
</evidence>
<dbReference type="STRING" id="592026.GCWU0000282_002466"/>
<evidence type="ECO:0000256" key="6">
    <source>
        <dbReference type="PIRSR" id="PIRSR005536-1"/>
    </source>
</evidence>
<dbReference type="InterPro" id="IPR017853">
    <property type="entry name" value="GH"/>
</dbReference>
<dbReference type="PANTHER" id="PTHR43053:SF3">
    <property type="entry name" value="ALPHA-GALACTOSIDASE C-RELATED"/>
    <property type="match status" value="1"/>
</dbReference>
<proteinExistence type="inferred from homology"/>
<dbReference type="InterPro" id="IPR000111">
    <property type="entry name" value="Glyco_hydro_27/36_CS"/>
</dbReference>
<dbReference type="HOGENOM" id="CLU_009640_2_1_9"/>
<dbReference type="PRINTS" id="PR00743">
    <property type="entry name" value="GLHYDRLASE36"/>
</dbReference>
<gene>
    <name evidence="10" type="ORF">GCWU0000282_002466</name>
</gene>
<feature type="binding site" evidence="7">
    <location>
        <position position="445"/>
    </location>
    <ligand>
        <name>substrate</name>
    </ligand>
</feature>
<dbReference type="Gene3D" id="3.20.20.70">
    <property type="entry name" value="Aldolase class I"/>
    <property type="match status" value="1"/>
</dbReference>
<dbReference type="GO" id="GO:0004557">
    <property type="term" value="F:alpha-galactosidase activity"/>
    <property type="evidence" value="ECO:0007669"/>
    <property type="project" value="UniProtKB-UniRule"/>
</dbReference>
<dbReference type="Pfam" id="PF16875">
    <property type="entry name" value="Glyco_hydro_36N"/>
    <property type="match status" value="1"/>
</dbReference>
<dbReference type="OrthoDB" id="9758822at2"/>
<keyword evidence="11" id="KW-1185">Reference proteome</keyword>
<dbReference type="InterPro" id="IPR050985">
    <property type="entry name" value="Alpha-glycosidase_related"/>
</dbReference>
<dbReference type="InterPro" id="IPR002252">
    <property type="entry name" value="Glyco_hydro_36"/>
</dbReference>
<evidence type="ECO:0000256" key="4">
    <source>
        <dbReference type="ARBA" id="ARBA00023295"/>
    </source>
</evidence>
<dbReference type="CDD" id="cd14791">
    <property type="entry name" value="GH36"/>
    <property type="match status" value="1"/>
</dbReference>
<evidence type="ECO:0000313" key="10">
    <source>
        <dbReference type="EMBL" id="ESL02332.1"/>
    </source>
</evidence>
<dbReference type="InterPro" id="IPR031704">
    <property type="entry name" value="Glyco_hydro_36_N"/>
</dbReference>
<feature type="binding site" evidence="7">
    <location>
        <position position="550"/>
    </location>
    <ligand>
        <name>substrate</name>
    </ligand>
</feature>
<comment type="similarity">
    <text evidence="5">Belongs to the glycosyl hydrolase.</text>
</comment>
<keyword evidence="4 5" id="KW-0326">Glycosidase</keyword>
<feature type="binding site" evidence="7">
    <location>
        <begin position="478"/>
        <end position="482"/>
    </location>
    <ligand>
        <name>substrate</name>
    </ligand>
</feature>
<evidence type="ECO:0000259" key="9">
    <source>
        <dbReference type="Pfam" id="PF16875"/>
    </source>
</evidence>
<dbReference type="Pfam" id="PF02065">
    <property type="entry name" value="Melibiase"/>
    <property type="match status" value="1"/>
</dbReference>
<evidence type="ECO:0000256" key="3">
    <source>
        <dbReference type="ARBA" id="ARBA00022801"/>
    </source>
</evidence>
<feature type="active site" description="Nucleophile" evidence="6">
    <location>
        <position position="480"/>
    </location>
</feature>
<evidence type="ECO:0000313" key="11">
    <source>
        <dbReference type="Proteomes" id="UP000018227"/>
    </source>
</evidence>
<dbReference type="SUPFAM" id="SSF51445">
    <property type="entry name" value="(Trans)glycosidases"/>
    <property type="match status" value="1"/>
</dbReference>
<evidence type="ECO:0000256" key="1">
    <source>
        <dbReference type="ARBA" id="ARBA00001255"/>
    </source>
</evidence>
<feature type="binding site" evidence="7">
    <location>
        <position position="200"/>
    </location>
    <ligand>
        <name>substrate</name>
    </ligand>
</feature>
<dbReference type="InterPro" id="IPR038417">
    <property type="entry name" value="Alpga-gal_N_sf"/>
</dbReference>